<name>A0ABN1F0T7_9PROT</name>
<sequence length="67" mass="7308">MGKRTGKPRGAPKGNSNRLIHGRYSGATKARRRAVRARVAAARRAIAQALLWTEYGCERSRAGDTVT</sequence>
<protein>
    <submittedName>
        <fullName evidence="2">Uncharacterized protein</fullName>
    </submittedName>
</protein>
<evidence type="ECO:0000256" key="1">
    <source>
        <dbReference type="SAM" id="MobiDB-lite"/>
    </source>
</evidence>
<evidence type="ECO:0000313" key="2">
    <source>
        <dbReference type="EMBL" id="GAA0579486.1"/>
    </source>
</evidence>
<reference evidence="2 3" key="1">
    <citation type="journal article" date="2019" name="Int. J. Syst. Evol. Microbiol.">
        <title>The Global Catalogue of Microorganisms (GCM) 10K type strain sequencing project: providing services to taxonomists for standard genome sequencing and annotation.</title>
        <authorList>
            <consortium name="The Broad Institute Genomics Platform"/>
            <consortium name="The Broad Institute Genome Sequencing Center for Infectious Disease"/>
            <person name="Wu L."/>
            <person name="Ma J."/>
        </authorList>
    </citation>
    <scope>NUCLEOTIDE SEQUENCE [LARGE SCALE GENOMIC DNA]</scope>
    <source>
        <strain evidence="2 3">JCM 15089</strain>
    </source>
</reference>
<proteinExistence type="predicted"/>
<evidence type="ECO:0000313" key="3">
    <source>
        <dbReference type="Proteomes" id="UP001499951"/>
    </source>
</evidence>
<feature type="region of interest" description="Disordered" evidence="1">
    <location>
        <begin position="1"/>
        <end position="30"/>
    </location>
</feature>
<organism evidence="2 3">
    <name type="scientific">Rhizomicrobium electricum</name>
    <dbReference type="NCBI Taxonomy" id="480070"/>
    <lineage>
        <taxon>Bacteria</taxon>
        <taxon>Pseudomonadati</taxon>
        <taxon>Pseudomonadota</taxon>
        <taxon>Alphaproteobacteria</taxon>
        <taxon>Micropepsales</taxon>
        <taxon>Micropepsaceae</taxon>
        <taxon>Rhizomicrobium</taxon>
    </lineage>
</organism>
<accession>A0ABN1F0T7</accession>
<dbReference type="Proteomes" id="UP001499951">
    <property type="component" value="Unassembled WGS sequence"/>
</dbReference>
<dbReference type="EMBL" id="BAAADD010000008">
    <property type="protein sequence ID" value="GAA0579486.1"/>
    <property type="molecule type" value="Genomic_DNA"/>
</dbReference>
<comment type="caution">
    <text evidence="2">The sequence shown here is derived from an EMBL/GenBank/DDBJ whole genome shotgun (WGS) entry which is preliminary data.</text>
</comment>
<keyword evidence="3" id="KW-1185">Reference proteome</keyword>
<gene>
    <name evidence="2" type="ORF">GCM10008942_30480</name>
</gene>